<sequence length="844" mass="91190">MATTNNVCPAPMKATSNGSWQGDNPLDYALPLVIVQICLVVAFTRTLAFLLRPLRQPRVIAEIIGGILLGPSALGRSHKFLETVFPKRSLTVLETLANIGLLFFLFLVGLELDLNSIKRTGKKALAIALAGITLPFALGIVAWAVLRSTVSQGVAQVPFLVFMGVALSITAFPVLARILAELKLLTTDVGRMAMSAAAVNDVAAWILLALAVALSGNDTSPLVSLYVLGAGIAFVLLAAFAIRPLLVWMVRRSPEGEPVKEMYVCAILALVLAAGFVTDAIGIHALFGAFIVGIIMPKEGPFTGILIEKIEDLVSSLFLPLYFVSSGLKTDVATIRGAESWGILCLVIFLACAGKFGGTVLVSMAFKIPALEALALGLLMNTKGLVELIVLNIGKDRKVLNDQTFAILVLMALFTTFMTTPLVLAIYKPARRVTAYKHRTVERANGVDTELRILACFHSSRNIPTMINLIESSRGTRRRGITVYAMHLMELSERPSAISMVHKARLNGLPFWNKKRDDRDHIVVAFEAYQQLSSVSIRPMTAISHFSTIHEDVCTSAQQKRASLILLPFHKHQRLDGALDSLGHDFCQINQRVLRYAPCSVAILVNRGLGGATQVSASDVSFSAVVLFFGGRDDREALAYGVRIAEHPGIGLTVVRFLPPGGEDGKVLMTSCWNADHRVTVHPDKSSVKDDDQTRTATSTSATSAGGKSEKEMDEENITYFKTKIKPANPSISYEEKVVGTKEEVTEVIRGVNKCNLFLVGRRAPMASLDPKTDCPELGPVGCLLASPDFFTTASALVIQQYEPAAHQPISLELEEVDEVQDIPDTPAHTHAGESSSAAAAAFR</sequence>
<feature type="domain" description="Cation/H(+) antiporter C-terminal" evidence="15">
    <location>
        <begin position="621"/>
        <end position="657"/>
    </location>
</feature>
<dbReference type="InterPro" id="IPR057291">
    <property type="entry name" value="CHX17_2nd"/>
</dbReference>
<dbReference type="InterPro" id="IPR038770">
    <property type="entry name" value="Na+/solute_symporter_sf"/>
</dbReference>
<evidence type="ECO:0000259" key="13">
    <source>
        <dbReference type="Pfam" id="PF00999"/>
    </source>
</evidence>
<keyword evidence="17" id="KW-1185">Reference proteome</keyword>
<protein>
    <recommendedName>
        <fullName evidence="18">Cation/H+ exchanger domain-containing protein</fullName>
    </recommendedName>
</protein>
<feature type="region of interest" description="Disordered" evidence="11">
    <location>
        <begin position="824"/>
        <end position="844"/>
    </location>
</feature>
<dbReference type="InterPro" id="IPR050794">
    <property type="entry name" value="CPA2_transporter"/>
</dbReference>
<feature type="transmembrane region" description="Helical" evidence="12">
    <location>
        <begin position="341"/>
        <end position="366"/>
    </location>
</feature>
<dbReference type="GO" id="GO:0006885">
    <property type="term" value="P:regulation of pH"/>
    <property type="evidence" value="ECO:0007669"/>
    <property type="project" value="TreeGrafter"/>
</dbReference>
<dbReference type="GO" id="GO:0016020">
    <property type="term" value="C:membrane"/>
    <property type="evidence" value="ECO:0007669"/>
    <property type="project" value="UniProtKB-SubCell"/>
</dbReference>
<evidence type="ECO:0000256" key="11">
    <source>
        <dbReference type="SAM" id="MobiDB-lite"/>
    </source>
</evidence>
<feature type="domain" description="Cation/H+ exchanger transmembrane" evidence="13">
    <location>
        <begin position="42"/>
        <end position="423"/>
    </location>
</feature>
<keyword evidence="4" id="KW-0633">Potassium transport</keyword>
<feature type="transmembrane region" description="Helical" evidence="12">
    <location>
        <begin position="226"/>
        <end position="250"/>
    </location>
</feature>
<keyword evidence="7 12" id="KW-1133">Transmembrane helix</keyword>
<keyword evidence="8" id="KW-0406">Ion transport</keyword>
<gene>
    <name evidence="16" type="ORF">H6P81_007723</name>
</gene>
<feature type="transmembrane region" description="Helical" evidence="12">
    <location>
        <begin position="157"/>
        <end position="180"/>
    </location>
</feature>
<evidence type="ECO:0000256" key="1">
    <source>
        <dbReference type="ARBA" id="ARBA00004141"/>
    </source>
</evidence>
<dbReference type="GO" id="GO:0015297">
    <property type="term" value="F:antiporter activity"/>
    <property type="evidence" value="ECO:0007669"/>
    <property type="project" value="UniProtKB-KW"/>
</dbReference>
<evidence type="ECO:0000256" key="12">
    <source>
        <dbReference type="SAM" id="Phobius"/>
    </source>
</evidence>
<dbReference type="GO" id="GO:0012505">
    <property type="term" value="C:endomembrane system"/>
    <property type="evidence" value="ECO:0007669"/>
    <property type="project" value="TreeGrafter"/>
</dbReference>
<dbReference type="Pfam" id="PF00999">
    <property type="entry name" value="Na_H_Exchanger"/>
    <property type="match status" value="1"/>
</dbReference>
<feature type="transmembrane region" description="Helical" evidence="12">
    <location>
        <begin position="373"/>
        <end position="393"/>
    </location>
</feature>
<evidence type="ECO:0000256" key="8">
    <source>
        <dbReference type="ARBA" id="ARBA00023065"/>
    </source>
</evidence>
<feature type="transmembrane region" description="Helical" evidence="12">
    <location>
        <begin position="95"/>
        <end position="112"/>
    </location>
</feature>
<dbReference type="FunFam" id="1.20.1530.20:FF:000003">
    <property type="entry name" value="Cation/H(+) antiporter 15"/>
    <property type="match status" value="1"/>
</dbReference>
<evidence type="ECO:0000256" key="2">
    <source>
        <dbReference type="ARBA" id="ARBA00022448"/>
    </source>
</evidence>
<name>A0AAV7F278_ARIFI</name>
<organism evidence="16 17">
    <name type="scientific">Aristolochia fimbriata</name>
    <name type="common">White veined hardy Dutchman's pipe vine</name>
    <dbReference type="NCBI Taxonomy" id="158543"/>
    <lineage>
        <taxon>Eukaryota</taxon>
        <taxon>Viridiplantae</taxon>
        <taxon>Streptophyta</taxon>
        <taxon>Embryophyta</taxon>
        <taxon>Tracheophyta</taxon>
        <taxon>Spermatophyta</taxon>
        <taxon>Magnoliopsida</taxon>
        <taxon>Magnoliidae</taxon>
        <taxon>Piperales</taxon>
        <taxon>Aristolochiaceae</taxon>
        <taxon>Aristolochia</taxon>
    </lineage>
</organism>
<feature type="compositionally biased region" description="Basic and acidic residues" evidence="11">
    <location>
        <begin position="682"/>
        <end position="694"/>
    </location>
</feature>
<feature type="transmembrane region" description="Helical" evidence="12">
    <location>
        <begin position="59"/>
        <end position="75"/>
    </location>
</feature>
<dbReference type="PANTHER" id="PTHR32468:SF81">
    <property type="entry name" value="CATION_H(+) ANTIPORTER 19"/>
    <property type="match status" value="1"/>
</dbReference>
<evidence type="ECO:0000256" key="5">
    <source>
        <dbReference type="ARBA" id="ARBA00022692"/>
    </source>
</evidence>
<evidence type="ECO:0000259" key="14">
    <source>
        <dbReference type="Pfam" id="PF23256"/>
    </source>
</evidence>
<keyword evidence="2" id="KW-0813">Transport</keyword>
<keyword evidence="3" id="KW-0050">Antiport</keyword>
<dbReference type="Proteomes" id="UP000825729">
    <property type="component" value="Unassembled WGS sequence"/>
</dbReference>
<feature type="domain" description="Cation/H(+) antiporter central" evidence="14">
    <location>
        <begin position="478"/>
        <end position="618"/>
    </location>
</feature>
<dbReference type="GO" id="GO:1902600">
    <property type="term" value="P:proton transmembrane transport"/>
    <property type="evidence" value="ECO:0007669"/>
    <property type="project" value="InterPro"/>
</dbReference>
<evidence type="ECO:0008006" key="18">
    <source>
        <dbReference type="Google" id="ProtNLM"/>
    </source>
</evidence>
<comment type="similarity">
    <text evidence="10">Belongs to the monovalent cation:proton antiporter 2 (CPA2) transporter (TC 2.A.37) family. CHX (TC 2.A.37.4) subfamily.</text>
</comment>
<keyword evidence="9 12" id="KW-0472">Membrane</keyword>
<feature type="transmembrane region" description="Helical" evidence="12">
    <location>
        <begin position="28"/>
        <end position="47"/>
    </location>
</feature>
<feature type="compositionally biased region" description="Low complexity" evidence="11">
    <location>
        <begin position="696"/>
        <end position="705"/>
    </location>
</feature>
<evidence type="ECO:0000256" key="3">
    <source>
        <dbReference type="ARBA" id="ARBA00022449"/>
    </source>
</evidence>
<evidence type="ECO:0000259" key="15">
    <source>
        <dbReference type="Pfam" id="PF23259"/>
    </source>
</evidence>
<accession>A0AAV7F278</accession>
<proteinExistence type="inferred from homology"/>
<evidence type="ECO:0000256" key="6">
    <source>
        <dbReference type="ARBA" id="ARBA00022958"/>
    </source>
</evidence>
<dbReference type="Gene3D" id="1.20.1530.20">
    <property type="match status" value="1"/>
</dbReference>
<keyword evidence="6" id="KW-0630">Potassium</keyword>
<dbReference type="Pfam" id="PF23256">
    <property type="entry name" value="CHX17_2nd"/>
    <property type="match status" value="1"/>
</dbReference>
<evidence type="ECO:0000256" key="7">
    <source>
        <dbReference type="ARBA" id="ARBA00022989"/>
    </source>
</evidence>
<evidence type="ECO:0000256" key="4">
    <source>
        <dbReference type="ARBA" id="ARBA00022538"/>
    </source>
</evidence>
<dbReference type="AlphaFoldDB" id="A0AAV7F278"/>
<keyword evidence="5 12" id="KW-0812">Transmembrane</keyword>
<evidence type="ECO:0000313" key="16">
    <source>
        <dbReference type="EMBL" id="KAG9454819.1"/>
    </source>
</evidence>
<dbReference type="EMBL" id="JAINDJ010000003">
    <property type="protein sequence ID" value="KAG9454819.1"/>
    <property type="molecule type" value="Genomic_DNA"/>
</dbReference>
<reference evidence="16 17" key="1">
    <citation type="submission" date="2021-07" db="EMBL/GenBank/DDBJ databases">
        <title>The Aristolochia fimbriata genome: insights into angiosperm evolution, floral development and chemical biosynthesis.</title>
        <authorList>
            <person name="Jiao Y."/>
        </authorList>
    </citation>
    <scope>NUCLEOTIDE SEQUENCE [LARGE SCALE GENOMIC DNA]</scope>
    <source>
        <strain evidence="16">IBCAS-2021</strain>
        <tissue evidence="16">Leaf</tissue>
    </source>
</reference>
<evidence type="ECO:0000256" key="10">
    <source>
        <dbReference type="ARBA" id="ARBA00038341"/>
    </source>
</evidence>
<feature type="transmembrane region" description="Helical" evidence="12">
    <location>
        <begin position="124"/>
        <end position="145"/>
    </location>
</feature>
<dbReference type="InterPro" id="IPR006153">
    <property type="entry name" value="Cation/H_exchanger_TM"/>
</dbReference>
<comment type="subcellular location">
    <subcellularLocation>
        <location evidence="1">Membrane</location>
        <topology evidence="1">Multi-pass membrane protein</topology>
    </subcellularLocation>
</comment>
<evidence type="ECO:0000256" key="9">
    <source>
        <dbReference type="ARBA" id="ARBA00023136"/>
    </source>
</evidence>
<dbReference type="PANTHER" id="PTHR32468">
    <property type="entry name" value="CATION/H + ANTIPORTER"/>
    <property type="match status" value="1"/>
</dbReference>
<dbReference type="Pfam" id="PF23259">
    <property type="entry name" value="CHX17_C"/>
    <property type="match status" value="2"/>
</dbReference>
<feature type="compositionally biased region" description="Low complexity" evidence="11">
    <location>
        <begin position="835"/>
        <end position="844"/>
    </location>
</feature>
<evidence type="ECO:0000313" key="17">
    <source>
        <dbReference type="Proteomes" id="UP000825729"/>
    </source>
</evidence>
<comment type="caution">
    <text evidence="16">The sequence shown here is derived from an EMBL/GenBank/DDBJ whole genome shotgun (WGS) entry which is preliminary data.</text>
</comment>
<feature type="transmembrane region" description="Helical" evidence="12">
    <location>
        <begin position="405"/>
        <end position="427"/>
    </location>
</feature>
<feature type="region of interest" description="Disordered" evidence="11">
    <location>
        <begin position="682"/>
        <end position="713"/>
    </location>
</feature>
<feature type="transmembrane region" description="Helical" evidence="12">
    <location>
        <begin position="262"/>
        <end position="295"/>
    </location>
</feature>
<feature type="domain" description="Cation/H(+) antiporter C-terminal" evidence="15">
    <location>
        <begin position="721"/>
        <end position="803"/>
    </location>
</feature>
<dbReference type="GO" id="GO:0006813">
    <property type="term" value="P:potassium ion transport"/>
    <property type="evidence" value="ECO:0007669"/>
    <property type="project" value="UniProtKB-KW"/>
</dbReference>
<feature type="transmembrane region" description="Helical" evidence="12">
    <location>
        <begin position="192"/>
        <end position="214"/>
    </location>
</feature>
<dbReference type="InterPro" id="IPR057290">
    <property type="entry name" value="CHX17_C"/>
</dbReference>